<reference evidence="1" key="2">
    <citation type="journal article" date="2015" name="Data Brief">
        <title>Shoot transcriptome of the giant reed, Arundo donax.</title>
        <authorList>
            <person name="Barrero R.A."/>
            <person name="Guerrero F.D."/>
            <person name="Moolhuijzen P."/>
            <person name="Goolsby J.A."/>
            <person name="Tidwell J."/>
            <person name="Bellgard S.E."/>
            <person name="Bellgard M.I."/>
        </authorList>
    </citation>
    <scope>NUCLEOTIDE SEQUENCE</scope>
    <source>
        <tissue evidence="1">Shoot tissue taken approximately 20 cm above the soil surface</tissue>
    </source>
</reference>
<protein>
    <submittedName>
        <fullName evidence="1">Uncharacterized protein</fullName>
    </submittedName>
</protein>
<dbReference type="EMBL" id="GBRH01264987">
    <property type="protein sequence ID" value="JAD32908.1"/>
    <property type="molecule type" value="Transcribed_RNA"/>
</dbReference>
<dbReference type="AlphaFoldDB" id="A0A0A8Z5D8"/>
<organism evidence="1">
    <name type="scientific">Arundo donax</name>
    <name type="common">Giant reed</name>
    <name type="synonym">Donax arundinaceus</name>
    <dbReference type="NCBI Taxonomy" id="35708"/>
    <lineage>
        <taxon>Eukaryota</taxon>
        <taxon>Viridiplantae</taxon>
        <taxon>Streptophyta</taxon>
        <taxon>Embryophyta</taxon>
        <taxon>Tracheophyta</taxon>
        <taxon>Spermatophyta</taxon>
        <taxon>Magnoliopsida</taxon>
        <taxon>Liliopsida</taxon>
        <taxon>Poales</taxon>
        <taxon>Poaceae</taxon>
        <taxon>PACMAD clade</taxon>
        <taxon>Arundinoideae</taxon>
        <taxon>Arundineae</taxon>
        <taxon>Arundo</taxon>
    </lineage>
</organism>
<accession>A0A0A8Z5D8</accession>
<sequence>MFWTGATNRSAQFRRGQFWFLQAKSAPNAPQRSIRITYIHIVVQDVDSCCTHLQ</sequence>
<evidence type="ECO:0000313" key="1">
    <source>
        <dbReference type="EMBL" id="JAD32908.1"/>
    </source>
</evidence>
<reference evidence="1" key="1">
    <citation type="submission" date="2014-09" db="EMBL/GenBank/DDBJ databases">
        <authorList>
            <person name="Magalhaes I.L.F."/>
            <person name="Oliveira U."/>
            <person name="Santos F.R."/>
            <person name="Vidigal T.H.D.A."/>
            <person name="Brescovit A.D."/>
            <person name="Santos A.J."/>
        </authorList>
    </citation>
    <scope>NUCLEOTIDE SEQUENCE</scope>
    <source>
        <tissue evidence="1">Shoot tissue taken approximately 20 cm above the soil surface</tissue>
    </source>
</reference>
<name>A0A0A8Z5D8_ARUDO</name>
<proteinExistence type="predicted"/>